<name>A0AAV2MY52_9HYME</name>
<comment type="caution">
    <text evidence="1">The sequence shown here is derived from an EMBL/GenBank/DDBJ whole genome shotgun (WGS) entry which is preliminary data.</text>
</comment>
<evidence type="ECO:0000313" key="2">
    <source>
        <dbReference type="Proteomes" id="UP001497644"/>
    </source>
</evidence>
<accession>A0AAV2MY52</accession>
<keyword evidence="2" id="KW-1185">Reference proteome</keyword>
<organism evidence="1 2">
    <name type="scientific">Lasius platythorax</name>
    <dbReference type="NCBI Taxonomy" id="488582"/>
    <lineage>
        <taxon>Eukaryota</taxon>
        <taxon>Metazoa</taxon>
        <taxon>Ecdysozoa</taxon>
        <taxon>Arthropoda</taxon>
        <taxon>Hexapoda</taxon>
        <taxon>Insecta</taxon>
        <taxon>Pterygota</taxon>
        <taxon>Neoptera</taxon>
        <taxon>Endopterygota</taxon>
        <taxon>Hymenoptera</taxon>
        <taxon>Apocrita</taxon>
        <taxon>Aculeata</taxon>
        <taxon>Formicoidea</taxon>
        <taxon>Formicidae</taxon>
        <taxon>Formicinae</taxon>
        <taxon>Lasius</taxon>
        <taxon>Lasius</taxon>
    </lineage>
</organism>
<dbReference type="EMBL" id="CAXIPU020000567">
    <property type="protein sequence ID" value="CAL1672439.1"/>
    <property type="molecule type" value="Genomic_DNA"/>
</dbReference>
<proteinExistence type="predicted"/>
<dbReference type="AlphaFoldDB" id="A0AAV2MY52"/>
<sequence length="78" mass="9011">MPPKSQIQSSSHGKSTAPWLRLWWEEGDPSFVVPLDIRRGGKDKCFFQLGQPELTFFSNVARRSMIHKIICSQMILYT</sequence>
<gene>
    <name evidence="1" type="ORF">LPLAT_LOCUS7105</name>
</gene>
<evidence type="ECO:0000313" key="1">
    <source>
        <dbReference type="EMBL" id="CAL1672439.1"/>
    </source>
</evidence>
<protein>
    <submittedName>
        <fullName evidence="1">Uncharacterized protein</fullName>
    </submittedName>
</protein>
<reference evidence="1" key="1">
    <citation type="submission" date="2024-04" db="EMBL/GenBank/DDBJ databases">
        <authorList>
            <consortium name="Molecular Ecology Group"/>
        </authorList>
    </citation>
    <scope>NUCLEOTIDE SEQUENCE</scope>
</reference>
<dbReference type="Proteomes" id="UP001497644">
    <property type="component" value="Unassembled WGS sequence"/>
</dbReference>